<feature type="domain" description="Fe/B12 periplasmic-binding" evidence="7">
    <location>
        <begin position="46"/>
        <end position="307"/>
    </location>
</feature>
<evidence type="ECO:0000256" key="3">
    <source>
        <dbReference type="ARBA" id="ARBA00022448"/>
    </source>
</evidence>
<proteinExistence type="inferred from homology"/>
<evidence type="ECO:0000256" key="6">
    <source>
        <dbReference type="SAM" id="SignalP"/>
    </source>
</evidence>
<dbReference type="RefSeq" id="WP_378161627.1">
    <property type="nucleotide sequence ID" value="NZ_JBHSBU010000001.1"/>
</dbReference>
<comment type="subcellular location">
    <subcellularLocation>
        <location evidence="1">Cell envelope</location>
    </subcellularLocation>
</comment>
<keyword evidence="9" id="KW-1185">Reference proteome</keyword>
<keyword evidence="3" id="KW-0813">Transport</keyword>
<name>A0ABV8MMX2_9NEIS</name>
<evidence type="ECO:0000313" key="8">
    <source>
        <dbReference type="EMBL" id="MFC4158684.1"/>
    </source>
</evidence>
<keyword evidence="5 6" id="KW-0732">Signal</keyword>
<gene>
    <name evidence="8" type="ORF">ACFOW7_04825</name>
</gene>
<dbReference type="InterPro" id="IPR051313">
    <property type="entry name" value="Bact_iron-sidero_bind"/>
</dbReference>
<dbReference type="PANTHER" id="PTHR30532">
    <property type="entry name" value="IRON III DICITRATE-BINDING PERIPLASMIC PROTEIN"/>
    <property type="match status" value="1"/>
</dbReference>
<dbReference type="InterPro" id="IPR002491">
    <property type="entry name" value="ABC_transptr_periplasmic_BD"/>
</dbReference>
<organism evidence="8 9">
    <name type="scientific">Chitinimonas lacunae</name>
    <dbReference type="NCBI Taxonomy" id="1963018"/>
    <lineage>
        <taxon>Bacteria</taxon>
        <taxon>Pseudomonadati</taxon>
        <taxon>Pseudomonadota</taxon>
        <taxon>Betaproteobacteria</taxon>
        <taxon>Neisseriales</taxon>
        <taxon>Chitinibacteraceae</taxon>
        <taxon>Chitinimonas</taxon>
    </lineage>
</organism>
<dbReference type="Proteomes" id="UP001595791">
    <property type="component" value="Unassembled WGS sequence"/>
</dbReference>
<reference evidence="9" key="1">
    <citation type="journal article" date="2019" name="Int. J. Syst. Evol. Microbiol.">
        <title>The Global Catalogue of Microorganisms (GCM) 10K type strain sequencing project: providing services to taxonomists for standard genome sequencing and annotation.</title>
        <authorList>
            <consortium name="The Broad Institute Genomics Platform"/>
            <consortium name="The Broad Institute Genome Sequencing Center for Infectious Disease"/>
            <person name="Wu L."/>
            <person name="Ma J."/>
        </authorList>
    </citation>
    <scope>NUCLEOTIDE SEQUENCE [LARGE SCALE GENOMIC DNA]</scope>
    <source>
        <strain evidence="9">LMG 29894</strain>
    </source>
</reference>
<dbReference type="EMBL" id="JBHSBU010000001">
    <property type="protein sequence ID" value="MFC4158684.1"/>
    <property type="molecule type" value="Genomic_DNA"/>
</dbReference>
<comment type="caution">
    <text evidence="8">The sequence shown here is derived from an EMBL/GenBank/DDBJ whole genome shotgun (WGS) entry which is preliminary data.</text>
</comment>
<dbReference type="PANTHER" id="PTHR30532:SF25">
    <property type="entry name" value="IRON(III) DICITRATE-BINDING PERIPLASMIC PROTEIN"/>
    <property type="match status" value="1"/>
</dbReference>
<evidence type="ECO:0000256" key="4">
    <source>
        <dbReference type="ARBA" id="ARBA00022496"/>
    </source>
</evidence>
<evidence type="ECO:0000256" key="1">
    <source>
        <dbReference type="ARBA" id="ARBA00004196"/>
    </source>
</evidence>
<feature type="signal peptide" evidence="6">
    <location>
        <begin position="1"/>
        <end position="25"/>
    </location>
</feature>
<comment type="similarity">
    <text evidence="2">Belongs to the bacterial solute-binding protein 8 family.</text>
</comment>
<dbReference type="Gene3D" id="3.40.50.1980">
    <property type="entry name" value="Nitrogenase molybdenum iron protein domain"/>
    <property type="match status" value="2"/>
</dbReference>
<dbReference type="SUPFAM" id="SSF53807">
    <property type="entry name" value="Helical backbone' metal receptor"/>
    <property type="match status" value="1"/>
</dbReference>
<keyword evidence="4" id="KW-0408">Iron</keyword>
<keyword evidence="4" id="KW-0410">Iron transport</keyword>
<evidence type="ECO:0000256" key="5">
    <source>
        <dbReference type="ARBA" id="ARBA00022729"/>
    </source>
</evidence>
<evidence type="ECO:0000259" key="7">
    <source>
        <dbReference type="PROSITE" id="PS50983"/>
    </source>
</evidence>
<sequence length="307" mass="32882">MRSLLSVLRGSALALSALLCLPSWAADRSVVDASGATVTVPDKPQRPLALSELDLDALLALKLTPVGTVKGRGQDTAPRYLGPAAARVPLVGGFGAPVLDRVIALQPDLILAGGIPDPELLAQLKRIAPTVITYRLGEDWKAAFERIGRLVNRAPQHREFMTGYQKRVEEVRTRLGKQASATVSVVRWNPQGPAYMLKDSFASLVLADLQLKRPASQLQPGVAHSQPLSLEALDRIDGDWLFIGTLSPTGQATEALNTARQSPAFRQLRAVQQQRMVGVDGSLWTSLGGPLAALTLLGDVDRAMAGR</sequence>
<keyword evidence="4" id="KW-0406">Ion transport</keyword>
<evidence type="ECO:0000256" key="2">
    <source>
        <dbReference type="ARBA" id="ARBA00008814"/>
    </source>
</evidence>
<dbReference type="PROSITE" id="PS50983">
    <property type="entry name" value="FE_B12_PBP"/>
    <property type="match status" value="1"/>
</dbReference>
<dbReference type="Pfam" id="PF01497">
    <property type="entry name" value="Peripla_BP_2"/>
    <property type="match status" value="1"/>
</dbReference>
<evidence type="ECO:0000313" key="9">
    <source>
        <dbReference type="Proteomes" id="UP001595791"/>
    </source>
</evidence>
<accession>A0ABV8MMX2</accession>
<feature type="chain" id="PRO_5046713118" evidence="6">
    <location>
        <begin position="26"/>
        <end position="307"/>
    </location>
</feature>
<protein>
    <submittedName>
        <fullName evidence="8">ABC transporter substrate-binding protein</fullName>
    </submittedName>
</protein>